<sequence length="292" mass="34393">PITVNYIFLIRNDRKLLEDYEVQHKPVLVDIWGSCISRESVNRNSSGIYVDKYIFKQPFLLADEPEIPFDNDLSADKFCGSKWRRRTVKEAFLHEGKRILSGSNAEWLIVDMYDLICNMRKYGDSLFEVDDFILRTAFYKSISDKCESTYLFNERSREYLERALENFCKFVTERYGKNIILIKADLKDRYISLDNTLEMFSDSDNTFKTKKAFINGFEEEFARLTDCHVIDISKRFYADDRFALGGAHIVHYEDEFYSQCCKHITAFLGGADSRYTDKVDEEYIALRDMKIK</sequence>
<evidence type="ECO:0000313" key="1">
    <source>
        <dbReference type="EMBL" id="EKC56655.1"/>
    </source>
</evidence>
<reference evidence="1" key="1">
    <citation type="journal article" date="2013" name="Environ. Microbiol.">
        <title>Microbiota from the distal guts of lean and obese adolescents exhibit partial functional redundancy besides clear differences in community structure.</title>
        <authorList>
            <person name="Ferrer M."/>
            <person name="Ruiz A."/>
            <person name="Lanza F."/>
            <person name="Haange S.B."/>
            <person name="Oberbach A."/>
            <person name="Till H."/>
            <person name="Bargiela R."/>
            <person name="Campoy C."/>
            <person name="Segura M.T."/>
            <person name="Richter M."/>
            <person name="von Bergen M."/>
            <person name="Seifert J."/>
            <person name="Suarez A."/>
        </authorList>
    </citation>
    <scope>NUCLEOTIDE SEQUENCE</scope>
</reference>
<comment type="caution">
    <text evidence="1">The sequence shown here is derived from an EMBL/GenBank/DDBJ whole genome shotgun (WGS) entry which is preliminary data.</text>
</comment>
<dbReference type="InterPro" id="IPR046237">
    <property type="entry name" value="DUF6270"/>
</dbReference>
<feature type="non-terminal residue" evidence="1">
    <location>
        <position position="1"/>
    </location>
</feature>
<accession>K1SS51</accession>
<dbReference type="AlphaFoldDB" id="K1SS51"/>
<protein>
    <submittedName>
        <fullName evidence="1">Bacterial capsule synthesis protein</fullName>
    </submittedName>
</protein>
<organism evidence="1">
    <name type="scientific">human gut metagenome</name>
    <dbReference type="NCBI Taxonomy" id="408170"/>
    <lineage>
        <taxon>unclassified sequences</taxon>
        <taxon>metagenomes</taxon>
        <taxon>organismal metagenomes</taxon>
    </lineage>
</organism>
<name>K1SS51_9ZZZZ</name>
<dbReference type="Pfam" id="PF19786">
    <property type="entry name" value="DUF6270"/>
    <property type="match status" value="1"/>
</dbReference>
<gene>
    <name evidence="1" type="ORF">LEA_14728</name>
</gene>
<dbReference type="EMBL" id="AJWY01010039">
    <property type="protein sequence ID" value="EKC56655.1"/>
    <property type="molecule type" value="Genomic_DNA"/>
</dbReference>
<proteinExistence type="predicted"/>